<feature type="region of interest" description="Disordered" evidence="1">
    <location>
        <begin position="1"/>
        <end position="61"/>
    </location>
</feature>
<dbReference type="Proteomes" id="UP000177798">
    <property type="component" value="Chromosome 1"/>
</dbReference>
<gene>
    <name evidence="2" type="ORF">sscle_01g000280</name>
</gene>
<feature type="compositionally biased region" description="Low complexity" evidence="1">
    <location>
        <begin position="28"/>
        <end position="40"/>
    </location>
</feature>
<dbReference type="OMA" id="PRNAHAF"/>
<evidence type="ECO:0000313" key="2">
    <source>
        <dbReference type="EMBL" id="APA05258.1"/>
    </source>
</evidence>
<reference evidence="3" key="1">
    <citation type="journal article" date="2017" name="Genome Biol. Evol.">
        <title>The complete genome sequence of the phytopathogenic fungus Sclerotinia sclerotiorum reveals insights into the genome architecture of broad host range pathogens.</title>
        <authorList>
            <person name="Derbyshire M."/>
            <person name="Denton-Giles M."/>
            <person name="Hegedus D."/>
            <person name="Seifbarghy S."/>
            <person name="Rollins J."/>
            <person name="van Kan J."/>
            <person name="Seidl M.F."/>
            <person name="Faino L."/>
            <person name="Mbengue M."/>
            <person name="Navaud O."/>
            <person name="Raffaele S."/>
            <person name="Hammond-Kosack K."/>
            <person name="Heard S."/>
            <person name="Oliver R."/>
        </authorList>
    </citation>
    <scope>NUCLEOTIDE SEQUENCE [LARGE SCALE GENOMIC DNA]</scope>
    <source>
        <strain evidence="3">ATCC 18683 / 1980 / Ss-1</strain>
    </source>
</reference>
<dbReference type="KEGG" id="ssl:SS1G_09644"/>
<protein>
    <submittedName>
        <fullName evidence="2">Uncharacterized protein</fullName>
    </submittedName>
</protein>
<accession>A0A1D9PRB9</accession>
<dbReference type="EMBL" id="CP017814">
    <property type="protein sequence ID" value="APA05258.1"/>
    <property type="molecule type" value="Genomic_DNA"/>
</dbReference>
<dbReference type="VEuPathDB" id="FungiDB:sscle_01g000280"/>
<organism evidence="2 3">
    <name type="scientific">Sclerotinia sclerotiorum (strain ATCC 18683 / 1980 / Ss-1)</name>
    <name type="common">White mold</name>
    <name type="synonym">Whetzelinia sclerotiorum</name>
    <dbReference type="NCBI Taxonomy" id="665079"/>
    <lineage>
        <taxon>Eukaryota</taxon>
        <taxon>Fungi</taxon>
        <taxon>Dikarya</taxon>
        <taxon>Ascomycota</taxon>
        <taxon>Pezizomycotina</taxon>
        <taxon>Leotiomycetes</taxon>
        <taxon>Helotiales</taxon>
        <taxon>Sclerotiniaceae</taxon>
        <taxon>Sclerotinia</taxon>
    </lineage>
</organism>
<dbReference type="RefSeq" id="XP_001589011.1">
    <property type="nucleotide sequence ID" value="XM_001588961.1"/>
</dbReference>
<name>A0A1D9PRB9_SCLS1</name>
<evidence type="ECO:0000256" key="1">
    <source>
        <dbReference type="SAM" id="MobiDB-lite"/>
    </source>
</evidence>
<dbReference type="AlphaFoldDB" id="A0A1D9PRB9"/>
<dbReference type="OrthoDB" id="3509716at2759"/>
<evidence type="ECO:0000313" key="3">
    <source>
        <dbReference type="Proteomes" id="UP000177798"/>
    </source>
</evidence>
<sequence length="115" mass="13210">MQISPPRNAHAFSNKRTLKSTPYLNPYASSRPRQASSTSSLRIPLAATNRNARERAPIRQVQQPESEVSIIVTTWDDEGKCWYPVEAYGPIGEHLNKFIEARRRAKQMNERRDSE</sequence>
<proteinExistence type="predicted"/>